<sequence length="104" mass="12042">MMNTLVAHEAVVQVGFAQWHEEEPMEEDEKNSAVIITNSLDSAAAKACISREKYFASRQEFLRSYKLTKKESVGRKTKEWFKNNKPQNPIRFMILCTAKPYVLD</sequence>
<evidence type="ECO:0000313" key="2">
    <source>
        <dbReference type="Proteomes" id="UP000030645"/>
    </source>
</evidence>
<dbReference type="Proteomes" id="UP000030645">
    <property type="component" value="Unassembled WGS sequence"/>
</dbReference>
<keyword evidence="2" id="KW-1185">Reference proteome</keyword>
<organism evidence="1 2">
    <name type="scientific">Morus notabilis</name>
    <dbReference type="NCBI Taxonomy" id="981085"/>
    <lineage>
        <taxon>Eukaryota</taxon>
        <taxon>Viridiplantae</taxon>
        <taxon>Streptophyta</taxon>
        <taxon>Embryophyta</taxon>
        <taxon>Tracheophyta</taxon>
        <taxon>Spermatophyta</taxon>
        <taxon>Magnoliopsida</taxon>
        <taxon>eudicotyledons</taxon>
        <taxon>Gunneridae</taxon>
        <taxon>Pentapetalae</taxon>
        <taxon>rosids</taxon>
        <taxon>fabids</taxon>
        <taxon>Rosales</taxon>
        <taxon>Moraceae</taxon>
        <taxon>Moreae</taxon>
        <taxon>Morus</taxon>
    </lineage>
</organism>
<name>W9R5W1_9ROSA</name>
<reference evidence="2" key="1">
    <citation type="submission" date="2013-01" db="EMBL/GenBank/DDBJ databases">
        <title>Draft Genome Sequence of a Mulberry Tree, Morus notabilis C.K. Schneid.</title>
        <authorList>
            <person name="He N."/>
            <person name="Zhao S."/>
        </authorList>
    </citation>
    <scope>NUCLEOTIDE SEQUENCE</scope>
</reference>
<accession>W9R5W1</accession>
<protein>
    <submittedName>
        <fullName evidence="1">Uncharacterized protein</fullName>
    </submittedName>
</protein>
<dbReference type="EMBL" id="KE344630">
    <property type="protein sequence ID" value="EXB72722.1"/>
    <property type="molecule type" value="Genomic_DNA"/>
</dbReference>
<evidence type="ECO:0000313" key="1">
    <source>
        <dbReference type="EMBL" id="EXB72722.1"/>
    </source>
</evidence>
<dbReference type="AlphaFoldDB" id="W9R5W1"/>
<proteinExistence type="predicted"/>
<gene>
    <name evidence="1" type="ORF">L484_004302</name>
</gene>